<protein>
    <submittedName>
        <fullName evidence="5">Uncharacterized protein</fullName>
    </submittedName>
</protein>
<evidence type="ECO:0000256" key="2">
    <source>
        <dbReference type="SAM" id="MobiDB-lite"/>
    </source>
</evidence>
<evidence type="ECO:0000256" key="3">
    <source>
        <dbReference type="SAM" id="Phobius"/>
    </source>
</evidence>
<organism evidence="4 5">
    <name type="scientific">Romanomermis culicivorax</name>
    <name type="common">Nematode worm</name>
    <dbReference type="NCBI Taxonomy" id="13658"/>
    <lineage>
        <taxon>Eukaryota</taxon>
        <taxon>Metazoa</taxon>
        <taxon>Ecdysozoa</taxon>
        <taxon>Nematoda</taxon>
        <taxon>Enoplea</taxon>
        <taxon>Dorylaimia</taxon>
        <taxon>Mermithida</taxon>
        <taxon>Mermithoidea</taxon>
        <taxon>Mermithidae</taxon>
        <taxon>Romanomermis</taxon>
    </lineage>
</organism>
<feature type="coiled-coil region" evidence="1">
    <location>
        <begin position="53"/>
        <end position="80"/>
    </location>
</feature>
<dbReference type="Proteomes" id="UP000887565">
    <property type="component" value="Unplaced"/>
</dbReference>
<keyword evidence="4" id="KW-1185">Reference proteome</keyword>
<sequence length="306" mass="35951">MNVREVVRSHFLDSLKKKNTEKNDDKTTGDSDMDRQDRDAQMRYKISSIKYDLMKKDKLIEDLENKIKSFHDKLEQISSDPKFPSNGGIQILKRELELNDDIKFSLNDNKTMKQLDFHVNEQLVTPFARLLMVSCFHIINAVLIVTLLSVYYSRDSDSEKQYTIAAITLVYIIVNFISMYLIQFHLAQVGSFFYSNNERRSKLFQHAVALAACTVACILMVYQVSMRYEDASTFFYSMLYLMGFCMFVNSILAMLVCKIFEGQLKMVKKSEKKHDWEKERKELESKNQQKQDKHQSVKNDELRKKQ</sequence>
<keyword evidence="1" id="KW-0175">Coiled coil</keyword>
<evidence type="ECO:0000256" key="1">
    <source>
        <dbReference type="SAM" id="Coils"/>
    </source>
</evidence>
<reference evidence="5" key="1">
    <citation type="submission" date="2022-11" db="UniProtKB">
        <authorList>
            <consortium name="WormBaseParasite"/>
        </authorList>
    </citation>
    <scope>IDENTIFICATION</scope>
</reference>
<dbReference type="WBParaSite" id="nRc.2.0.1.t02760-RA">
    <property type="protein sequence ID" value="nRc.2.0.1.t02760-RA"/>
    <property type="gene ID" value="nRc.2.0.1.g02760"/>
</dbReference>
<feature type="transmembrane region" description="Helical" evidence="3">
    <location>
        <begin position="234"/>
        <end position="260"/>
    </location>
</feature>
<name>A0A915HMN7_ROMCU</name>
<dbReference type="AlphaFoldDB" id="A0A915HMN7"/>
<feature type="transmembrane region" description="Helical" evidence="3">
    <location>
        <begin position="203"/>
        <end position="222"/>
    </location>
</feature>
<feature type="transmembrane region" description="Helical" evidence="3">
    <location>
        <begin position="130"/>
        <end position="152"/>
    </location>
</feature>
<proteinExistence type="predicted"/>
<accession>A0A915HMN7</accession>
<evidence type="ECO:0000313" key="4">
    <source>
        <dbReference type="Proteomes" id="UP000887565"/>
    </source>
</evidence>
<keyword evidence="3" id="KW-1133">Transmembrane helix</keyword>
<evidence type="ECO:0000313" key="5">
    <source>
        <dbReference type="WBParaSite" id="nRc.2.0.1.t02760-RA"/>
    </source>
</evidence>
<keyword evidence="3" id="KW-0812">Transmembrane</keyword>
<feature type="transmembrane region" description="Helical" evidence="3">
    <location>
        <begin position="164"/>
        <end position="182"/>
    </location>
</feature>
<feature type="region of interest" description="Disordered" evidence="2">
    <location>
        <begin position="277"/>
        <end position="306"/>
    </location>
</feature>
<feature type="region of interest" description="Disordered" evidence="2">
    <location>
        <begin position="14"/>
        <end position="39"/>
    </location>
</feature>
<keyword evidence="3" id="KW-0472">Membrane</keyword>